<gene>
    <name evidence="2" type="ORF">M8523_11370</name>
</gene>
<dbReference type="PANTHER" id="PTHR46401:SF2">
    <property type="entry name" value="GLYCOSYLTRANSFERASE WBBK-RELATED"/>
    <property type="match status" value="1"/>
</dbReference>
<keyword evidence="3" id="KW-1185">Reference proteome</keyword>
<comment type="caution">
    <text evidence="2">The sequence shown here is derived from an EMBL/GenBank/DDBJ whole genome shotgun (WGS) entry which is preliminary data.</text>
</comment>
<keyword evidence="1 2" id="KW-0808">Transferase</keyword>
<dbReference type="PANTHER" id="PTHR46401">
    <property type="entry name" value="GLYCOSYLTRANSFERASE WBBK-RELATED"/>
    <property type="match status" value="1"/>
</dbReference>
<name>A0AA41YWU5_9HYPH</name>
<dbReference type="RefSeq" id="WP_282584985.1">
    <property type="nucleotide sequence ID" value="NZ_JAMOIM010000006.1"/>
</dbReference>
<dbReference type="GO" id="GO:0016757">
    <property type="term" value="F:glycosyltransferase activity"/>
    <property type="evidence" value="ECO:0007669"/>
    <property type="project" value="UniProtKB-KW"/>
</dbReference>
<dbReference type="Proteomes" id="UP001165667">
    <property type="component" value="Unassembled WGS sequence"/>
</dbReference>
<proteinExistence type="predicted"/>
<evidence type="ECO:0000256" key="1">
    <source>
        <dbReference type="ARBA" id="ARBA00022679"/>
    </source>
</evidence>
<protein>
    <submittedName>
        <fullName evidence="2">Glycosyltransferase</fullName>
        <ecNumber evidence="2">2.4.-.-</ecNumber>
    </submittedName>
</protein>
<reference evidence="2" key="1">
    <citation type="submission" date="2022-05" db="EMBL/GenBank/DDBJ databases">
        <authorList>
            <person name="Pankratov T."/>
        </authorList>
    </citation>
    <scope>NUCLEOTIDE SEQUENCE</scope>
    <source>
        <strain evidence="2">BP6-180914</strain>
    </source>
</reference>
<dbReference type="AlphaFoldDB" id="A0AA41YWU5"/>
<evidence type="ECO:0000313" key="2">
    <source>
        <dbReference type="EMBL" id="MCW6508617.1"/>
    </source>
</evidence>
<evidence type="ECO:0000313" key="3">
    <source>
        <dbReference type="Proteomes" id="UP001165667"/>
    </source>
</evidence>
<dbReference type="EMBL" id="JAMOIM010000006">
    <property type="protein sequence ID" value="MCW6508617.1"/>
    <property type="molecule type" value="Genomic_DNA"/>
</dbReference>
<dbReference type="Pfam" id="PF13692">
    <property type="entry name" value="Glyco_trans_1_4"/>
    <property type="match status" value="1"/>
</dbReference>
<dbReference type="SUPFAM" id="SSF53756">
    <property type="entry name" value="UDP-Glycosyltransferase/glycogen phosphorylase"/>
    <property type="match status" value="1"/>
</dbReference>
<keyword evidence="2" id="KW-0328">Glycosyltransferase</keyword>
<sequence length="358" mass="38697">MSAPARIYVDETHCGRHVTGLERITLELFSTAALAPLPIVPVRAGGRKSMMLRQNTDLPWRALRDRSSLVLCPGFPPSIPLMLAGGDRVIPYIHDLFLLTRPQDLNRRAKLYMVTPFRFAVEHGRLFLVNSQATADDLRRFCRADADILLYRPRVRNVFDIAVGDRVTRPAPPGALKLIAVGTVEPRKNLAAAAAILAALRNTSHPGATLDIVGRPGWGVDLAALAAHPGIRLHGYQPAEAARRLIEEADALLSTSHDEGLGLPLLEAQYTGLPVIAPQGAVFREVLGDSGLLVDPADPGGAAQAISQALAGPDWRARHVRFAADNLARWNAAAETDRARVIAALQGRLVQCEANRKG</sequence>
<organism evidence="2 3">
    <name type="scientific">Lichenifustis flavocetrariae</name>
    <dbReference type="NCBI Taxonomy" id="2949735"/>
    <lineage>
        <taxon>Bacteria</taxon>
        <taxon>Pseudomonadati</taxon>
        <taxon>Pseudomonadota</taxon>
        <taxon>Alphaproteobacteria</taxon>
        <taxon>Hyphomicrobiales</taxon>
        <taxon>Lichenihabitantaceae</taxon>
        <taxon>Lichenifustis</taxon>
    </lineage>
</organism>
<accession>A0AA41YWU5</accession>
<dbReference type="EC" id="2.4.-.-" evidence="2"/>
<dbReference type="Gene3D" id="3.40.50.2000">
    <property type="entry name" value="Glycogen Phosphorylase B"/>
    <property type="match status" value="1"/>
</dbReference>